<dbReference type="Gene3D" id="3.40.50.980">
    <property type="match status" value="2"/>
</dbReference>
<dbReference type="Gene3D" id="3.30.559.30">
    <property type="entry name" value="Nonribosomal peptide synthetase, condensation domain"/>
    <property type="match status" value="2"/>
</dbReference>
<dbReference type="InterPro" id="IPR020845">
    <property type="entry name" value="AMP-binding_CS"/>
</dbReference>
<dbReference type="InterPro" id="IPR000873">
    <property type="entry name" value="AMP-dep_synth/lig_dom"/>
</dbReference>
<dbReference type="InterPro" id="IPR025110">
    <property type="entry name" value="AMP-bd_C"/>
</dbReference>
<dbReference type="EMBL" id="JADOUA010000001">
    <property type="protein sequence ID" value="MBG6094018.1"/>
    <property type="molecule type" value="Genomic_DNA"/>
</dbReference>
<dbReference type="InterPro" id="IPR042099">
    <property type="entry name" value="ANL_N_sf"/>
</dbReference>
<dbReference type="GO" id="GO:0005829">
    <property type="term" value="C:cytosol"/>
    <property type="evidence" value="ECO:0007669"/>
    <property type="project" value="TreeGrafter"/>
</dbReference>
<dbReference type="SUPFAM" id="SSF56801">
    <property type="entry name" value="Acetyl-CoA synthetase-like"/>
    <property type="match status" value="2"/>
</dbReference>
<dbReference type="PROSITE" id="PS50075">
    <property type="entry name" value="CARRIER"/>
    <property type="match status" value="1"/>
</dbReference>
<dbReference type="InterPro" id="IPR020806">
    <property type="entry name" value="PKS_PP-bd"/>
</dbReference>
<accession>A0A931DSM3</accession>
<comment type="caution">
    <text evidence="6">The sequence shown here is derived from an EMBL/GenBank/DDBJ whole genome shotgun (WGS) entry which is preliminary data.</text>
</comment>
<dbReference type="FunFam" id="3.40.50.980:FF:000001">
    <property type="entry name" value="Non-ribosomal peptide synthetase"/>
    <property type="match status" value="1"/>
</dbReference>
<dbReference type="FunFam" id="3.40.50.12780:FF:000012">
    <property type="entry name" value="Non-ribosomal peptide synthetase"/>
    <property type="match status" value="1"/>
</dbReference>
<name>A0A931DSM3_9ACTN</name>
<keyword evidence="3" id="KW-0597">Phosphoprotein</keyword>
<evidence type="ECO:0000313" key="7">
    <source>
        <dbReference type="Proteomes" id="UP000614047"/>
    </source>
</evidence>
<dbReference type="SUPFAM" id="SSF52777">
    <property type="entry name" value="CoA-dependent acyltransferases"/>
    <property type="match status" value="4"/>
</dbReference>
<dbReference type="InterPro" id="IPR001242">
    <property type="entry name" value="Condensation_dom"/>
</dbReference>
<dbReference type="SMART" id="SM00823">
    <property type="entry name" value="PKS_PP"/>
    <property type="match status" value="1"/>
</dbReference>
<dbReference type="InterPro" id="IPR010071">
    <property type="entry name" value="AA_adenyl_dom"/>
</dbReference>
<dbReference type="PROSITE" id="PS00012">
    <property type="entry name" value="PHOSPHOPANTETHEINE"/>
    <property type="match status" value="1"/>
</dbReference>
<dbReference type="SUPFAM" id="SSF47336">
    <property type="entry name" value="ACP-like"/>
    <property type="match status" value="1"/>
</dbReference>
<dbReference type="GO" id="GO:0008610">
    <property type="term" value="P:lipid biosynthetic process"/>
    <property type="evidence" value="ECO:0007669"/>
    <property type="project" value="UniProtKB-ARBA"/>
</dbReference>
<dbReference type="NCBIfam" id="TIGR01733">
    <property type="entry name" value="AA-adenyl-dom"/>
    <property type="match status" value="1"/>
</dbReference>
<dbReference type="Gene3D" id="3.30.559.10">
    <property type="entry name" value="Chloramphenicol acetyltransferase-like domain"/>
    <property type="match status" value="2"/>
</dbReference>
<feature type="non-terminal residue" evidence="6">
    <location>
        <position position="1792"/>
    </location>
</feature>
<evidence type="ECO:0000256" key="4">
    <source>
        <dbReference type="SAM" id="MobiDB-lite"/>
    </source>
</evidence>
<feature type="region of interest" description="Disordered" evidence="4">
    <location>
        <begin position="1115"/>
        <end position="1141"/>
    </location>
</feature>
<gene>
    <name evidence="6" type="ORF">IW256_008131</name>
</gene>
<dbReference type="InterPro" id="IPR009081">
    <property type="entry name" value="PP-bd_ACP"/>
</dbReference>
<dbReference type="InterPro" id="IPR036736">
    <property type="entry name" value="ACP-like_sf"/>
</dbReference>
<keyword evidence="7" id="KW-1185">Reference proteome</keyword>
<dbReference type="PANTHER" id="PTHR45527">
    <property type="entry name" value="NONRIBOSOMAL PEPTIDE SYNTHETASE"/>
    <property type="match status" value="1"/>
</dbReference>
<sequence length="1792" mass="190085">MRLGGGRYRLVVTMHHIVIDGWSTPVLFQELEEIYAAGGDAGGLPPVTPYREYLAWLARQDKDAARDAWRRELAGTAEPTLVGLAESAVVPVLPRHVTARAGQGLTHDLEALARGHRLTLNTVIQGAWGLVLATQVGRDDVVFGATVAGRPADLPGVERMLGLFANTVPVRVRLDPARPFGEMLAELQARRLDLMAHQHLGLAEIQRAAGPGAGFDTLMAYQNYPRGTAAPPGPHDLRVTGAEGEDASHYPLTLLAASADTLDLRLEYRPDVFDEAAATALLRRLVRVLEQVAADPSVPIAKVEVLDPAERRLVFPPWNESTGKTPDGMPGAVPDAMTDEAPQRTLADLFDEQAARAPGSVAVVFEGEALSYGELDARANRLAHELIARGVGPEDLVGVVMERSADLVAVLLGVVKAGAAYVPVDPGYPADRVASMLADACPAVVVCTSTTAHLLPGTTDAATDATGAAPPDGTGDPAGDAADSVRIERLIWDDEATAAALAARPATAPADTDRTAPLRSEHPAYVIYTSGSTGRPKGVVVPHANVVRLLRETDHWFGFGTDDVWTLFHSYAFDFSVWELWGALAYGGRLVVVPHLVSRSPREFLALLAAERVTVLNQTPSAFYQLAAADAAAPAPELALRYVVFGGESLEPGRLVDWYARHPGPSLVNMYGITETTVHVTHVALDAETCAAEPGSVIGGPIPDLRVHVLDGRLKPVPPGVPGEVHVAGPGLARGYLHRPGLSAQRFVADVNGPPGSRMYRSGDLARWRPDGTLEHLGRADRQVQLRGFRIEPGEIEVVLAAHERVGQAAVVVREDRPGVRRLVAYVVPAAGNDRGDDRGDGRRAGVDERALREFAAARLPGHMVPAAVVVLDELPVTVNGKLDRDALPAPEFGGPAATGRAPATPAEEVVCGLFAEVLGLESVSADDSFFEVGGDSLLAMRLIARVRAVLGAEVTIRELFGSPTVAGVARLADAGRGEARAALAARERPGEVPLSFAQQRMWFLNRLEEGGAGAAYNVPLALRLTGELDVPALEAALGDVADRHESLRTIFPESGGVPHQKIIEGVAGRPALAVTSLGDGDLAEALAGALSGEVARGFDLGRELPWRARLLALPQPQPQPQPQPEPQPRSRPGPGPGREPEHVLVLVAHHIAVDAWSMGVLARDLGVAYAARRSGAAPGWEPLPVQYADYALWQREVLGDPDDPGSLIAAQTAYWRRALAGLPEEIDLPVDRPRRAEASFRAGTVPVRVDADVHARLVQVAQRHGVTMFMVAQAAVAALLARMGAGTDIPLGSAIAGRGEAALGDLAGFFLNTLVLRTDVSGDPSFAELLARVRETDLAAYAHQDLPFERLVEELNPARSLARHPLFQVALSLHHRDRAGSPWELPGLRVRPENAGETVAARVDLEISIAEQRDEGGAPAGIGGVIDYATDLFDEATARALAERLARVLEQVAADPRRRVSDLDVLDEAERFRVVREWNDTARTVGGGSFPELFEAQVTRTPDAVALVSGDRTLSYAELDARADQVAHELIARGAGPERLVGVLMERSADLVAVVLGVAKAGAAYLPIDPAYPAERIAFMLADAAPALVVCTRATEAAAGDAQVERLVWDDPVVAGALNARPATRPAGMDRTVPLRPGHPAYVIYTSGSTGRPKGVLVTHGGVASLAEWQADRFGVGPAARVLQFAALGFDASFWELCMALLSGAALVLGEPDRMPPRGRLEDLVTEYGVTHVTLPPSMLATVEELPDGLGTVVVAGEACPPGLAARWSAGRRMFNAYGPTESTVCATMSA</sequence>
<dbReference type="Gene3D" id="1.10.1200.10">
    <property type="entry name" value="ACP-like"/>
    <property type="match status" value="1"/>
</dbReference>
<dbReference type="GO" id="GO:0072330">
    <property type="term" value="P:monocarboxylic acid biosynthetic process"/>
    <property type="evidence" value="ECO:0007669"/>
    <property type="project" value="UniProtKB-ARBA"/>
</dbReference>
<evidence type="ECO:0000256" key="3">
    <source>
        <dbReference type="ARBA" id="ARBA00022553"/>
    </source>
</evidence>
<dbReference type="GO" id="GO:0044550">
    <property type="term" value="P:secondary metabolite biosynthetic process"/>
    <property type="evidence" value="ECO:0007669"/>
    <property type="project" value="UniProtKB-ARBA"/>
</dbReference>
<dbReference type="FunFam" id="1.10.1200.10:FF:000016">
    <property type="entry name" value="Non-ribosomal peptide synthase"/>
    <property type="match status" value="1"/>
</dbReference>
<dbReference type="GO" id="GO:0043041">
    <property type="term" value="P:amino acid activation for nonribosomal peptide biosynthetic process"/>
    <property type="evidence" value="ECO:0007669"/>
    <property type="project" value="TreeGrafter"/>
</dbReference>
<dbReference type="Pfam" id="PF00668">
    <property type="entry name" value="Condensation"/>
    <property type="match status" value="3"/>
</dbReference>
<evidence type="ECO:0000313" key="6">
    <source>
        <dbReference type="EMBL" id="MBG6094018.1"/>
    </source>
</evidence>
<feature type="domain" description="Carrier" evidence="5">
    <location>
        <begin position="902"/>
        <end position="977"/>
    </location>
</feature>
<feature type="region of interest" description="Disordered" evidence="4">
    <location>
        <begin position="461"/>
        <end position="480"/>
    </location>
</feature>
<dbReference type="InterPro" id="IPR006162">
    <property type="entry name" value="Ppantetheine_attach_site"/>
</dbReference>
<reference evidence="6" key="1">
    <citation type="submission" date="2020-11" db="EMBL/GenBank/DDBJ databases">
        <title>Sequencing the genomes of 1000 actinobacteria strains.</title>
        <authorList>
            <person name="Klenk H.-P."/>
        </authorList>
    </citation>
    <scope>NUCLEOTIDE SEQUENCE</scope>
    <source>
        <strain evidence="6">DSM 43175</strain>
    </source>
</reference>
<evidence type="ECO:0000259" key="5">
    <source>
        <dbReference type="PROSITE" id="PS50075"/>
    </source>
</evidence>
<organism evidence="6 7">
    <name type="scientific">Actinomadura viridis</name>
    <dbReference type="NCBI Taxonomy" id="58110"/>
    <lineage>
        <taxon>Bacteria</taxon>
        <taxon>Bacillati</taxon>
        <taxon>Actinomycetota</taxon>
        <taxon>Actinomycetes</taxon>
        <taxon>Streptosporangiales</taxon>
        <taxon>Thermomonosporaceae</taxon>
        <taxon>Actinomadura</taxon>
    </lineage>
</organism>
<dbReference type="CDD" id="cd19540">
    <property type="entry name" value="LCL_NRPS-like"/>
    <property type="match status" value="1"/>
</dbReference>
<dbReference type="Gene3D" id="3.40.50.12780">
    <property type="entry name" value="N-terminal domain of ligase-like"/>
    <property type="match status" value="1"/>
</dbReference>
<dbReference type="GO" id="GO:0031177">
    <property type="term" value="F:phosphopantetheine binding"/>
    <property type="evidence" value="ECO:0007669"/>
    <property type="project" value="InterPro"/>
</dbReference>
<proteinExistence type="predicted"/>
<dbReference type="GO" id="GO:0003824">
    <property type="term" value="F:catalytic activity"/>
    <property type="evidence" value="ECO:0007669"/>
    <property type="project" value="InterPro"/>
</dbReference>
<dbReference type="FunFam" id="3.40.50.980:FF:000002">
    <property type="entry name" value="Enterobactin synthetase component F"/>
    <property type="match status" value="1"/>
</dbReference>
<dbReference type="PANTHER" id="PTHR45527:SF1">
    <property type="entry name" value="FATTY ACID SYNTHASE"/>
    <property type="match status" value="1"/>
</dbReference>
<dbReference type="InterPro" id="IPR045851">
    <property type="entry name" value="AMP-bd_C_sf"/>
</dbReference>
<dbReference type="PROSITE" id="PS00455">
    <property type="entry name" value="AMP_BINDING"/>
    <property type="match status" value="2"/>
</dbReference>
<evidence type="ECO:0000256" key="2">
    <source>
        <dbReference type="ARBA" id="ARBA00022450"/>
    </source>
</evidence>
<dbReference type="FunFam" id="3.30.300.30:FF:000010">
    <property type="entry name" value="Enterobactin synthetase component F"/>
    <property type="match status" value="1"/>
</dbReference>
<dbReference type="InterPro" id="IPR023213">
    <property type="entry name" value="CAT-like_dom_sf"/>
</dbReference>
<dbReference type="CDD" id="cd17643">
    <property type="entry name" value="A_NRPS_Cytc1-like"/>
    <property type="match status" value="1"/>
</dbReference>
<dbReference type="Pfam" id="PF13193">
    <property type="entry name" value="AMP-binding_C"/>
    <property type="match status" value="1"/>
</dbReference>
<dbReference type="Gene3D" id="3.30.300.30">
    <property type="match status" value="1"/>
</dbReference>
<dbReference type="Pfam" id="PF00550">
    <property type="entry name" value="PP-binding"/>
    <property type="match status" value="1"/>
</dbReference>
<feature type="compositionally biased region" description="Pro residues" evidence="4">
    <location>
        <begin position="1116"/>
        <end position="1138"/>
    </location>
</feature>
<protein>
    <submittedName>
        <fullName evidence="6">Amino acid adenylation domain-containing protein</fullName>
    </submittedName>
</protein>
<dbReference type="Pfam" id="PF00501">
    <property type="entry name" value="AMP-binding"/>
    <property type="match status" value="2"/>
</dbReference>
<comment type="cofactor">
    <cofactor evidence="1">
        <name>pantetheine 4'-phosphate</name>
        <dbReference type="ChEBI" id="CHEBI:47942"/>
    </cofactor>
</comment>
<dbReference type="Proteomes" id="UP000614047">
    <property type="component" value="Unassembled WGS sequence"/>
</dbReference>
<evidence type="ECO:0000256" key="1">
    <source>
        <dbReference type="ARBA" id="ARBA00001957"/>
    </source>
</evidence>
<keyword evidence="2" id="KW-0596">Phosphopantetheine</keyword>